<feature type="domain" description="DUF4440" evidence="1">
    <location>
        <begin position="41"/>
        <end position="144"/>
    </location>
</feature>
<dbReference type="SUPFAM" id="SSF54427">
    <property type="entry name" value="NTF2-like"/>
    <property type="match status" value="1"/>
</dbReference>
<dbReference type="Proteomes" id="UP000479132">
    <property type="component" value="Unassembled WGS sequence"/>
</dbReference>
<reference evidence="2 3" key="1">
    <citation type="submission" date="2020-02" db="EMBL/GenBank/DDBJ databases">
        <title>Aliifodinibius halophilus 2W32, complete genome.</title>
        <authorList>
            <person name="Li Y."/>
            <person name="Wu S."/>
        </authorList>
    </citation>
    <scope>NUCLEOTIDE SEQUENCE [LARGE SCALE GENOMIC DNA]</scope>
    <source>
        <strain evidence="2 3">2W32</strain>
    </source>
</reference>
<protein>
    <submittedName>
        <fullName evidence="2">Nuclear transport factor 2 family protein</fullName>
    </submittedName>
</protein>
<dbReference type="Gene3D" id="3.10.450.50">
    <property type="match status" value="1"/>
</dbReference>
<dbReference type="InterPro" id="IPR032710">
    <property type="entry name" value="NTF2-like_dom_sf"/>
</dbReference>
<evidence type="ECO:0000313" key="2">
    <source>
        <dbReference type="EMBL" id="NGP89643.1"/>
    </source>
</evidence>
<dbReference type="EMBL" id="JAALLS010000022">
    <property type="protein sequence ID" value="NGP89643.1"/>
    <property type="molecule type" value="Genomic_DNA"/>
</dbReference>
<name>A0A6M1TB54_9BACT</name>
<dbReference type="PROSITE" id="PS51257">
    <property type="entry name" value="PROKAR_LIPOPROTEIN"/>
    <property type="match status" value="1"/>
</dbReference>
<evidence type="ECO:0000259" key="1">
    <source>
        <dbReference type="Pfam" id="PF14534"/>
    </source>
</evidence>
<evidence type="ECO:0000313" key="3">
    <source>
        <dbReference type="Proteomes" id="UP000479132"/>
    </source>
</evidence>
<dbReference type="InterPro" id="IPR027843">
    <property type="entry name" value="DUF4440"/>
</dbReference>
<dbReference type="AlphaFoldDB" id="A0A6M1TB54"/>
<organism evidence="2 3">
    <name type="scientific">Fodinibius halophilus</name>
    <dbReference type="NCBI Taxonomy" id="1736908"/>
    <lineage>
        <taxon>Bacteria</taxon>
        <taxon>Pseudomonadati</taxon>
        <taxon>Balneolota</taxon>
        <taxon>Balneolia</taxon>
        <taxon>Balneolales</taxon>
        <taxon>Balneolaceae</taxon>
        <taxon>Fodinibius</taxon>
    </lineage>
</organism>
<sequence length="154" mass="17458">MVASNRALFFIISLILLATTFIGCEQKNKTTAEPPEADGVQLEKQVWKAMANTNISWLKEHIDENFQSVHSDGSRGRMAEIKLIEGLKLGEYELSNFTTTKKNDQLIVTYTVSVTETIKGKRTSSEPAPRLSVWTWEPADNMWQWTAHANLKPF</sequence>
<dbReference type="RefSeq" id="WP_165270600.1">
    <property type="nucleotide sequence ID" value="NZ_JAALLS010000022.1"/>
</dbReference>
<accession>A0A6M1TB54</accession>
<dbReference type="Pfam" id="PF14534">
    <property type="entry name" value="DUF4440"/>
    <property type="match status" value="1"/>
</dbReference>
<comment type="caution">
    <text evidence="2">The sequence shown here is derived from an EMBL/GenBank/DDBJ whole genome shotgun (WGS) entry which is preliminary data.</text>
</comment>
<keyword evidence="3" id="KW-1185">Reference proteome</keyword>
<gene>
    <name evidence="2" type="ORF">G3569_14890</name>
</gene>
<proteinExistence type="predicted"/>